<sequence length="225" mass="26010">MIQSPVQQLFTRRLQSSELDRLNSYTRRVRHLTYDHDRDFPYRTVIAELASYSEPRILLPRLSSLVYRYDFHSLVPHMVENLDTLLIICPTIQKLTIEGYARLPWSSRENRDQEYFDALPERFPHIQELVMNTDLTVPRLQFAEEFHRLRSLEIGVAEGVDEVSHQLHPSSLQALASMRNLESLSIGAYEVFAWESAPCLPGFRHCDAYASPTGITQGYSLSSPK</sequence>
<organism evidence="1 2">
    <name type="scientific">Jaapia argillacea MUCL 33604</name>
    <dbReference type="NCBI Taxonomy" id="933084"/>
    <lineage>
        <taxon>Eukaryota</taxon>
        <taxon>Fungi</taxon>
        <taxon>Dikarya</taxon>
        <taxon>Basidiomycota</taxon>
        <taxon>Agaricomycotina</taxon>
        <taxon>Agaricomycetes</taxon>
        <taxon>Agaricomycetidae</taxon>
        <taxon>Jaapiales</taxon>
        <taxon>Jaapiaceae</taxon>
        <taxon>Jaapia</taxon>
    </lineage>
</organism>
<accession>A0A067PCX7</accession>
<dbReference type="HOGENOM" id="CLU_1230106_0_0_1"/>
<reference evidence="2" key="1">
    <citation type="journal article" date="2014" name="Proc. Natl. Acad. Sci. U.S.A.">
        <title>Extensive sampling of basidiomycete genomes demonstrates inadequacy of the white-rot/brown-rot paradigm for wood decay fungi.</title>
        <authorList>
            <person name="Riley R."/>
            <person name="Salamov A.A."/>
            <person name="Brown D.W."/>
            <person name="Nagy L.G."/>
            <person name="Floudas D."/>
            <person name="Held B.W."/>
            <person name="Levasseur A."/>
            <person name="Lombard V."/>
            <person name="Morin E."/>
            <person name="Otillar R."/>
            <person name="Lindquist E.A."/>
            <person name="Sun H."/>
            <person name="LaButti K.M."/>
            <person name="Schmutz J."/>
            <person name="Jabbour D."/>
            <person name="Luo H."/>
            <person name="Baker S.E."/>
            <person name="Pisabarro A.G."/>
            <person name="Walton J.D."/>
            <person name="Blanchette R.A."/>
            <person name="Henrissat B."/>
            <person name="Martin F."/>
            <person name="Cullen D."/>
            <person name="Hibbett D.S."/>
            <person name="Grigoriev I.V."/>
        </authorList>
    </citation>
    <scope>NUCLEOTIDE SEQUENCE [LARGE SCALE GENOMIC DNA]</scope>
    <source>
        <strain evidence="2">MUCL 33604</strain>
    </source>
</reference>
<gene>
    <name evidence="1" type="ORF">JAAARDRAFT_61904</name>
</gene>
<dbReference type="InParanoid" id="A0A067PCX7"/>
<dbReference type="EMBL" id="KL197739">
    <property type="protein sequence ID" value="KDQ52619.1"/>
    <property type="molecule type" value="Genomic_DNA"/>
</dbReference>
<evidence type="ECO:0008006" key="3">
    <source>
        <dbReference type="Google" id="ProtNLM"/>
    </source>
</evidence>
<protein>
    <recommendedName>
        <fullName evidence="3">F-box domain-containing protein</fullName>
    </recommendedName>
</protein>
<dbReference type="AlphaFoldDB" id="A0A067PCX7"/>
<evidence type="ECO:0000313" key="2">
    <source>
        <dbReference type="Proteomes" id="UP000027265"/>
    </source>
</evidence>
<name>A0A067PCX7_9AGAM</name>
<evidence type="ECO:0000313" key="1">
    <source>
        <dbReference type="EMBL" id="KDQ52619.1"/>
    </source>
</evidence>
<keyword evidence="2" id="KW-1185">Reference proteome</keyword>
<dbReference type="Proteomes" id="UP000027265">
    <property type="component" value="Unassembled WGS sequence"/>
</dbReference>
<proteinExistence type="predicted"/>